<keyword evidence="8" id="KW-1185">Reference proteome</keyword>
<evidence type="ECO:0000256" key="1">
    <source>
        <dbReference type="ARBA" id="ARBA00007870"/>
    </source>
</evidence>
<dbReference type="GO" id="GO:0005737">
    <property type="term" value="C:cytoplasm"/>
    <property type="evidence" value="ECO:0007669"/>
    <property type="project" value="TreeGrafter"/>
</dbReference>
<feature type="domain" description="Ketopantoate reductase C-terminal" evidence="6">
    <location>
        <begin position="177"/>
        <end position="305"/>
    </location>
</feature>
<feature type="domain" description="Ketopantoate reductase N-terminal" evidence="5">
    <location>
        <begin position="3"/>
        <end position="150"/>
    </location>
</feature>
<dbReference type="SUPFAM" id="SSF51735">
    <property type="entry name" value="NAD(P)-binding Rossmann-fold domains"/>
    <property type="match status" value="1"/>
</dbReference>
<dbReference type="GO" id="GO:0015940">
    <property type="term" value="P:pantothenate biosynthetic process"/>
    <property type="evidence" value="ECO:0007669"/>
    <property type="project" value="UniProtKB-UniPathway"/>
</dbReference>
<dbReference type="UniPathway" id="UPA00028">
    <property type="reaction ID" value="UER00004"/>
</dbReference>
<organism evidence="7 8">
    <name type="scientific">Lucifera butyrica</name>
    <dbReference type="NCBI Taxonomy" id="1351585"/>
    <lineage>
        <taxon>Bacteria</taxon>
        <taxon>Bacillati</taxon>
        <taxon>Bacillota</taxon>
        <taxon>Negativicutes</taxon>
        <taxon>Veillonellales</taxon>
        <taxon>Veillonellaceae</taxon>
        <taxon>Lucifera</taxon>
    </lineage>
</organism>
<sequence>MKICLLGAGALGSTFGGTLAEAGNEVYLVDIFKPYVEAVNKRGLIFADEPDTVVRVPAFENTKSLDVVDFVIVLVKSFATREVINSAKNIIGDHTVVMSLQNGFGNENMIADVIGSDKVVSGKTYVGGGMLDVGYVRRTIKNKMTYIGELTGKKTERIQKIADVLNAAGMMTEVSDNIMGLIWDKLLINAATGALTAITGLPYGPIYQDESIPEIKQVGMAVIREGIAVAHKKNIRLKTEDVEKIWYMAAENLPYEFKTSMLQSFERKMKTEIDYFNGAIAREGDKFGVETPINKTLVACVKGIEYRMFNKK</sequence>
<dbReference type="RefSeq" id="WP_122626948.1">
    <property type="nucleotide sequence ID" value="NZ_UPPP01000061.1"/>
</dbReference>
<comment type="similarity">
    <text evidence="1 4">Belongs to the ketopantoate reductase family.</text>
</comment>
<dbReference type="Gene3D" id="3.40.50.720">
    <property type="entry name" value="NAD(P)-binding Rossmann-like Domain"/>
    <property type="match status" value="1"/>
</dbReference>
<evidence type="ECO:0000259" key="6">
    <source>
        <dbReference type="Pfam" id="PF08546"/>
    </source>
</evidence>
<dbReference type="GO" id="GO:0008677">
    <property type="term" value="F:2-dehydropantoate 2-reductase activity"/>
    <property type="evidence" value="ECO:0007669"/>
    <property type="project" value="UniProtKB-EC"/>
</dbReference>
<dbReference type="InterPro" id="IPR003710">
    <property type="entry name" value="ApbA"/>
</dbReference>
<dbReference type="OrthoDB" id="9793586at2"/>
<dbReference type="SUPFAM" id="SSF48179">
    <property type="entry name" value="6-phosphogluconate dehydrogenase C-terminal domain-like"/>
    <property type="match status" value="1"/>
</dbReference>
<dbReference type="Proteomes" id="UP000277811">
    <property type="component" value="Unassembled WGS sequence"/>
</dbReference>
<dbReference type="Gene3D" id="1.10.1040.10">
    <property type="entry name" value="N-(1-d-carboxylethyl)-l-norvaline Dehydrogenase, domain 2"/>
    <property type="match status" value="1"/>
</dbReference>
<dbReference type="InterPro" id="IPR013328">
    <property type="entry name" value="6PGD_dom2"/>
</dbReference>
<dbReference type="Pfam" id="PF02558">
    <property type="entry name" value="ApbA"/>
    <property type="match status" value="1"/>
</dbReference>
<comment type="catalytic activity">
    <reaction evidence="4">
        <text>(R)-pantoate + NADP(+) = 2-dehydropantoate + NADPH + H(+)</text>
        <dbReference type="Rhea" id="RHEA:16233"/>
        <dbReference type="ChEBI" id="CHEBI:11561"/>
        <dbReference type="ChEBI" id="CHEBI:15378"/>
        <dbReference type="ChEBI" id="CHEBI:15980"/>
        <dbReference type="ChEBI" id="CHEBI:57783"/>
        <dbReference type="ChEBI" id="CHEBI:58349"/>
        <dbReference type="EC" id="1.1.1.169"/>
    </reaction>
</comment>
<dbReference type="NCBIfam" id="TIGR00745">
    <property type="entry name" value="apbA_panE"/>
    <property type="match status" value="1"/>
</dbReference>
<name>A0A498R3J5_9FIRM</name>
<dbReference type="AlphaFoldDB" id="A0A498R3J5"/>
<dbReference type="Pfam" id="PF08546">
    <property type="entry name" value="ApbA_C"/>
    <property type="match status" value="1"/>
</dbReference>
<gene>
    <name evidence="7" type="ORF">LUCI_1192</name>
</gene>
<dbReference type="InterPro" id="IPR008927">
    <property type="entry name" value="6-PGluconate_DH-like_C_sf"/>
</dbReference>
<dbReference type="InterPro" id="IPR051402">
    <property type="entry name" value="KPR-Related"/>
</dbReference>
<dbReference type="InterPro" id="IPR013752">
    <property type="entry name" value="KPA_reductase"/>
</dbReference>
<dbReference type="InterPro" id="IPR013332">
    <property type="entry name" value="KPR_N"/>
</dbReference>
<reference evidence="7 8" key="1">
    <citation type="submission" date="2018-06" db="EMBL/GenBank/DDBJ databases">
        <authorList>
            <person name="Strepis N."/>
        </authorList>
    </citation>
    <scope>NUCLEOTIDE SEQUENCE [LARGE SCALE GENOMIC DNA]</scope>
    <source>
        <strain evidence="7">LUCI</strain>
    </source>
</reference>
<protein>
    <recommendedName>
        <fullName evidence="4">2-dehydropantoate 2-reductase</fullName>
        <ecNumber evidence="4">1.1.1.169</ecNumber>
    </recommendedName>
    <alternativeName>
        <fullName evidence="4">Ketopantoate reductase</fullName>
    </alternativeName>
</protein>
<evidence type="ECO:0000256" key="3">
    <source>
        <dbReference type="ARBA" id="ARBA00023002"/>
    </source>
</evidence>
<keyword evidence="2 4" id="KW-0521">NADP</keyword>
<comment type="pathway">
    <text evidence="4">Cofactor biosynthesis; (R)-pantothenate biosynthesis; (R)-pantoate from 3-methyl-2-oxobutanoate: step 2/2.</text>
</comment>
<dbReference type="InterPro" id="IPR036291">
    <property type="entry name" value="NAD(P)-bd_dom_sf"/>
</dbReference>
<dbReference type="PANTHER" id="PTHR21708:SF26">
    <property type="entry name" value="2-DEHYDROPANTOATE 2-REDUCTASE"/>
    <property type="match status" value="1"/>
</dbReference>
<evidence type="ECO:0000256" key="4">
    <source>
        <dbReference type="RuleBase" id="RU362068"/>
    </source>
</evidence>
<evidence type="ECO:0000313" key="8">
    <source>
        <dbReference type="Proteomes" id="UP000277811"/>
    </source>
</evidence>
<evidence type="ECO:0000256" key="2">
    <source>
        <dbReference type="ARBA" id="ARBA00022857"/>
    </source>
</evidence>
<accession>A0A498R3J5</accession>
<dbReference type="EC" id="1.1.1.169" evidence="4"/>
<evidence type="ECO:0000313" key="7">
    <source>
        <dbReference type="EMBL" id="VBB05981.1"/>
    </source>
</evidence>
<dbReference type="EMBL" id="UPPP01000061">
    <property type="protein sequence ID" value="VBB05981.1"/>
    <property type="molecule type" value="Genomic_DNA"/>
</dbReference>
<proteinExistence type="inferred from homology"/>
<evidence type="ECO:0000259" key="5">
    <source>
        <dbReference type="Pfam" id="PF02558"/>
    </source>
</evidence>
<comment type="function">
    <text evidence="4">Catalyzes the NADPH-dependent reduction of ketopantoate into pantoic acid.</text>
</comment>
<keyword evidence="3 4" id="KW-0560">Oxidoreductase</keyword>
<keyword evidence="4" id="KW-0566">Pantothenate biosynthesis</keyword>
<dbReference type="PANTHER" id="PTHR21708">
    <property type="entry name" value="PROBABLE 2-DEHYDROPANTOATE 2-REDUCTASE"/>
    <property type="match status" value="1"/>
</dbReference>